<proteinExistence type="predicted"/>
<accession>A0AAU9UZV8</accession>
<name>A0AAU9UZV8_EUPED</name>
<reference evidence="1" key="1">
    <citation type="submission" date="2022-03" db="EMBL/GenBank/DDBJ databases">
        <authorList>
            <person name="Tunstrom K."/>
        </authorList>
    </citation>
    <scope>NUCLEOTIDE SEQUENCE</scope>
</reference>
<gene>
    <name evidence="1" type="ORF">EEDITHA_LOCUS18052</name>
</gene>
<evidence type="ECO:0000313" key="1">
    <source>
        <dbReference type="EMBL" id="CAH2103562.1"/>
    </source>
</evidence>
<sequence>MCGDRTRDALATSASCFTMVPMSSSDEDGQQHLGCDKVSSAKLSEELALEQSGPDEIYPPTYTIPNAIWLRAIQTGTAK</sequence>
<dbReference type="EMBL" id="CAKOGL010000026">
    <property type="protein sequence ID" value="CAH2103562.1"/>
    <property type="molecule type" value="Genomic_DNA"/>
</dbReference>
<dbReference type="Proteomes" id="UP001153954">
    <property type="component" value="Unassembled WGS sequence"/>
</dbReference>
<protein>
    <submittedName>
        <fullName evidence="1">Uncharacterized protein</fullName>
    </submittedName>
</protein>
<dbReference type="AlphaFoldDB" id="A0AAU9UZV8"/>
<keyword evidence="2" id="KW-1185">Reference proteome</keyword>
<comment type="caution">
    <text evidence="1">The sequence shown here is derived from an EMBL/GenBank/DDBJ whole genome shotgun (WGS) entry which is preliminary data.</text>
</comment>
<evidence type="ECO:0000313" key="2">
    <source>
        <dbReference type="Proteomes" id="UP001153954"/>
    </source>
</evidence>
<organism evidence="1 2">
    <name type="scientific">Euphydryas editha</name>
    <name type="common">Edith's checkerspot</name>
    <dbReference type="NCBI Taxonomy" id="104508"/>
    <lineage>
        <taxon>Eukaryota</taxon>
        <taxon>Metazoa</taxon>
        <taxon>Ecdysozoa</taxon>
        <taxon>Arthropoda</taxon>
        <taxon>Hexapoda</taxon>
        <taxon>Insecta</taxon>
        <taxon>Pterygota</taxon>
        <taxon>Neoptera</taxon>
        <taxon>Endopterygota</taxon>
        <taxon>Lepidoptera</taxon>
        <taxon>Glossata</taxon>
        <taxon>Ditrysia</taxon>
        <taxon>Papilionoidea</taxon>
        <taxon>Nymphalidae</taxon>
        <taxon>Nymphalinae</taxon>
        <taxon>Euphydryas</taxon>
    </lineage>
</organism>